<dbReference type="RefSeq" id="WP_008826317.1">
    <property type="nucleotide sequence ID" value="NZ_AFNU02000001.1"/>
</dbReference>
<name>U2FLF9_9MOLU</name>
<accession>U2FLF9</accession>
<reference evidence="1 2" key="1">
    <citation type="journal article" date="2011" name="J. Bacteriol.">
        <title>Genome sequence of Haloplasma contractile, an unusual contractile bacterium from a deep-sea anoxic brine lake.</title>
        <authorList>
            <person name="Antunes A."/>
            <person name="Alam I."/>
            <person name="El Dorry H."/>
            <person name="Siam R."/>
            <person name="Robertson A."/>
            <person name="Bajic V.B."/>
            <person name="Stingl U."/>
        </authorList>
    </citation>
    <scope>NUCLEOTIDE SEQUENCE [LARGE SCALE GENOMIC DNA]</scope>
    <source>
        <strain evidence="1 2">SSD-17B</strain>
    </source>
</reference>
<dbReference type="PROSITE" id="PS51257">
    <property type="entry name" value="PROKAR_LIPOPROTEIN"/>
    <property type="match status" value="1"/>
</dbReference>
<comment type="caution">
    <text evidence="1">The sequence shown here is derived from an EMBL/GenBank/DDBJ whole genome shotgun (WGS) entry which is preliminary data.</text>
</comment>
<dbReference type="SUPFAM" id="SSF52833">
    <property type="entry name" value="Thioredoxin-like"/>
    <property type="match status" value="1"/>
</dbReference>
<dbReference type="InterPro" id="IPR046698">
    <property type="entry name" value="PedC-like"/>
</dbReference>
<dbReference type="Proteomes" id="UP000005707">
    <property type="component" value="Unassembled WGS sequence"/>
</dbReference>
<evidence type="ECO:0000313" key="1">
    <source>
        <dbReference type="EMBL" id="ERJ13580.1"/>
    </source>
</evidence>
<gene>
    <name evidence="1" type="ORF">HLPCO_000246</name>
</gene>
<keyword evidence="2" id="KW-1185">Reference proteome</keyword>
<protein>
    <submittedName>
        <fullName evidence="1">Bacteriocin transport accessory protein</fullName>
    </submittedName>
</protein>
<dbReference type="Gene3D" id="3.40.30.10">
    <property type="entry name" value="Glutaredoxin"/>
    <property type="match status" value="1"/>
</dbReference>
<organism evidence="1 2">
    <name type="scientific">Haloplasma contractile SSD-17B</name>
    <dbReference type="NCBI Taxonomy" id="1033810"/>
    <lineage>
        <taxon>Bacteria</taxon>
        <taxon>Bacillati</taxon>
        <taxon>Mycoplasmatota</taxon>
        <taxon>Mollicutes</taxon>
        <taxon>Haloplasmatales</taxon>
        <taxon>Haloplasmataceae</taxon>
        <taxon>Haloplasma</taxon>
    </lineage>
</organism>
<dbReference type="OrthoDB" id="9792987at2"/>
<reference evidence="1 2" key="2">
    <citation type="journal article" date="2013" name="PLoS ONE">
        <title>INDIGO - INtegrated Data Warehouse of MIcrobial GenOmes with Examples from the Red Sea Extremophiles.</title>
        <authorList>
            <person name="Alam I."/>
            <person name="Antunes A."/>
            <person name="Kamau A.A."/>
            <person name="Ba Alawi W."/>
            <person name="Kalkatawi M."/>
            <person name="Stingl U."/>
            <person name="Bajic V.B."/>
        </authorList>
    </citation>
    <scope>NUCLEOTIDE SEQUENCE [LARGE SCALE GENOMIC DNA]</scope>
    <source>
        <strain evidence="1 2">SSD-17B</strain>
    </source>
</reference>
<sequence length="195" mass="23293">MLKMNKLIYSLILIGVILLSGCEQTQEEQNEPEKDFTYLNELTHEEFKAKFDAGEEFFIYIGRPDCGDSRKFEQEFEDLFVKLHEDGSVNFIRYELDQKLYYFDISSIIPDFDKVLRKEYHEKYDFYFTPTLLHYKNVDEDPESDAIIIAEWDPVYGFEPTQYMNWFYDTGLIEPNQDIIHDGGTDRVYDESEEK</sequence>
<dbReference type="InParanoid" id="U2FLF9"/>
<dbReference type="Pfam" id="PF20207">
    <property type="entry name" value="DUF6568"/>
    <property type="match status" value="1"/>
</dbReference>
<evidence type="ECO:0000313" key="2">
    <source>
        <dbReference type="Proteomes" id="UP000005707"/>
    </source>
</evidence>
<dbReference type="InterPro" id="IPR036249">
    <property type="entry name" value="Thioredoxin-like_sf"/>
</dbReference>
<proteinExistence type="predicted"/>
<dbReference type="STRING" id="1033810.HLPCO_000246"/>
<dbReference type="AlphaFoldDB" id="U2FLF9"/>
<dbReference type="EMBL" id="AFNU02000001">
    <property type="protein sequence ID" value="ERJ13580.1"/>
    <property type="molecule type" value="Genomic_DNA"/>
</dbReference>